<protein>
    <submittedName>
        <fullName evidence="15">LHX9</fullName>
    </submittedName>
</protein>
<evidence type="ECO:0000256" key="4">
    <source>
        <dbReference type="ARBA" id="ARBA00022833"/>
    </source>
</evidence>
<evidence type="ECO:0000259" key="13">
    <source>
        <dbReference type="PROSITE" id="PS50023"/>
    </source>
</evidence>
<feature type="compositionally biased region" description="Polar residues" evidence="12">
    <location>
        <begin position="276"/>
        <end position="286"/>
    </location>
</feature>
<keyword evidence="7 9" id="KW-0371">Homeobox</keyword>
<dbReference type="Gene3D" id="1.10.10.60">
    <property type="entry name" value="Homeodomain-like"/>
    <property type="match status" value="1"/>
</dbReference>
<name>A0A7J7KDP3_BUGNE</name>
<dbReference type="GO" id="GO:0046872">
    <property type="term" value="F:metal ion binding"/>
    <property type="evidence" value="ECO:0007669"/>
    <property type="project" value="UniProtKB-KW"/>
</dbReference>
<dbReference type="OrthoDB" id="9990008at2759"/>
<keyword evidence="16" id="KW-1185">Reference proteome</keyword>
<dbReference type="PANTHER" id="PTHR24208:SF168">
    <property type="entry name" value="PROTEIN APTEROUS"/>
    <property type="match status" value="1"/>
</dbReference>
<reference evidence="15" key="1">
    <citation type="submission" date="2020-06" db="EMBL/GenBank/DDBJ databases">
        <title>Draft genome of Bugula neritina, a colonial animal packing powerful symbionts and potential medicines.</title>
        <authorList>
            <person name="Rayko M."/>
        </authorList>
    </citation>
    <scope>NUCLEOTIDE SEQUENCE [LARGE SCALE GENOMIC DNA]</scope>
    <source>
        <strain evidence="15">Kwan_BN1</strain>
    </source>
</reference>
<dbReference type="PANTHER" id="PTHR24208">
    <property type="entry name" value="LIM/HOMEOBOX PROTEIN LHX"/>
    <property type="match status" value="1"/>
</dbReference>
<feature type="domain" description="LIM zinc-binding" evidence="13">
    <location>
        <begin position="133"/>
        <end position="195"/>
    </location>
</feature>
<organism evidence="15 16">
    <name type="scientific">Bugula neritina</name>
    <name type="common">Brown bryozoan</name>
    <name type="synonym">Sertularia neritina</name>
    <dbReference type="NCBI Taxonomy" id="10212"/>
    <lineage>
        <taxon>Eukaryota</taxon>
        <taxon>Metazoa</taxon>
        <taxon>Spiralia</taxon>
        <taxon>Lophotrochozoa</taxon>
        <taxon>Bryozoa</taxon>
        <taxon>Gymnolaemata</taxon>
        <taxon>Cheilostomatida</taxon>
        <taxon>Flustrina</taxon>
        <taxon>Buguloidea</taxon>
        <taxon>Bugulidae</taxon>
        <taxon>Bugula</taxon>
    </lineage>
</organism>
<evidence type="ECO:0000256" key="3">
    <source>
        <dbReference type="ARBA" id="ARBA00022737"/>
    </source>
</evidence>
<feature type="compositionally biased region" description="Polar residues" evidence="12">
    <location>
        <begin position="295"/>
        <end position="308"/>
    </location>
</feature>
<evidence type="ECO:0000256" key="5">
    <source>
        <dbReference type="ARBA" id="ARBA00023038"/>
    </source>
</evidence>
<dbReference type="SUPFAM" id="SSF46689">
    <property type="entry name" value="Homeodomain-like"/>
    <property type="match status" value="1"/>
</dbReference>
<evidence type="ECO:0000256" key="10">
    <source>
        <dbReference type="PROSITE-ProRule" id="PRU00125"/>
    </source>
</evidence>
<evidence type="ECO:0000256" key="8">
    <source>
        <dbReference type="ARBA" id="ARBA00023242"/>
    </source>
</evidence>
<evidence type="ECO:0000313" key="15">
    <source>
        <dbReference type="EMBL" id="KAF6036044.1"/>
    </source>
</evidence>
<dbReference type="PROSITE" id="PS00478">
    <property type="entry name" value="LIM_DOMAIN_1"/>
    <property type="match status" value="2"/>
</dbReference>
<dbReference type="InterPro" id="IPR009057">
    <property type="entry name" value="Homeodomain-like_sf"/>
</dbReference>
<dbReference type="InterPro" id="IPR017970">
    <property type="entry name" value="Homeobox_CS"/>
</dbReference>
<dbReference type="GO" id="GO:0000981">
    <property type="term" value="F:DNA-binding transcription factor activity, RNA polymerase II-specific"/>
    <property type="evidence" value="ECO:0007669"/>
    <property type="project" value="InterPro"/>
</dbReference>
<sequence>MVEYSEPTIVSSDTPNPLRDSILSANTNYRLSSVTPISSNTGTNHISSQNLVSPDTQNFFSSPLLSMIDDRGCAGCGEDISEKYFLFALDRKWHDSCLKCYICSKLLETEGSCYVKDSRIYCKKDYFLKFGMQKCCRCHEPIQSGEMVMRAQSNVFHVQCFTCHVCNCRLHTGDHFGVCDDKIFCRLDFEQLQYEALHSPVTLETVNRNPNIALSAIPDSLNSISTNLAVSQCISELTPAIPLDSNLSSNNTQYDDSGFVDYATRLPHITYPLGSSAETQSTATKPQKSKKRRQLNSSFNSTTGNDESTWPHIGMTMLDTDSLSATGYHQSLSSTANHSHLQQVKQKRMRTSFKHHQLNVMKAYFTANHNPDAKDLKQLSQKTGLSKRVLQVWFQNARAKFRRGQSDICGESRGDDSVNGDGGMDQSILNDEDANSNDDLTSDTESQDDQKRVPIDQHLSTSFNSSENLLVPSNAMVTVAMDTVSIATLATHSASSNTSTVSSFSPS</sequence>
<dbReference type="InterPro" id="IPR001356">
    <property type="entry name" value="HD"/>
</dbReference>
<evidence type="ECO:0000256" key="6">
    <source>
        <dbReference type="ARBA" id="ARBA00023125"/>
    </source>
</evidence>
<feature type="domain" description="LIM zinc-binding" evidence="13">
    <location>
        <begin position="71"/>
        <end position="132"/>
    </location>
</feature>
<feature type="domain" description="Homeobox" evidence="14">
    <location>
        <begin position="344"/>
        <end position="404"/>
    </location>
</feature>
<dbReference type="GO" id="GO:0005634">
    <property type="term" value="C:nucleus"/>
    <property type="evidence" value="ECO:0007669"/>
    <property type="project" value="UniProtKB-SubCell"/>
</dbReference>
<evidence type="ECO:0000256" key="2">
    <source>
        <dbReference type="ARBA" id="ARBA00022723"/>
    </source>
</evidence>
<evidence type="ECO:0000256" key="11">
    <source>
        <dbReference type="RuleBase" id="RU000682"/>
    </source>
</evidence>
<dbReference type="PROSITE" id="PS50071">
    <property type="entry name" value="HOMEOBOX_2"/>
    <property type="match status" value="1"/>
</dbReference>
<dbReference type="SMART" id="SM00132">
    <property type="entry name" value="LIM"/>
    <property type="match status" value="2"/>
</dbReference>
<dbReference type="SMART" id="SM00389">
    <property type="entry name" value="HOX"/>
    <property type="match status" value="1"/>
</dbReference>
<keyword evidence="8 9" id="KW-0539">Nucleus</keyword>
<keyword evidence="5 10" id="KW-0440">LIM domain</keyword>
<dbReference type="FunFam" id="1.10.10.60:FF:000027">
    <property type="entry name" value="LIM/homeobox protein Lhx9"/>
    <property type="match status" value="1"/>
</dbReference>
<comment type="caution">
    <text evidence="15">The sequence shown here is derived from an EMBL/GenBank/DDBJ whole genome shotgun (WGS) entry which is preliminary data.</text>
</comment>
<evidence type="ECO:0000256" key="12">
    <source>
        <dbReference type="SAM" id="MobiDB-lite"/>
    </source>
</evidence>
<dbReference type="Pfam" id="PF00046">
    <property type="entry name" value="Homeodomain"/>
    <property type="match status" value="1"/>
</dbReference>
<dbReference type="AlphaFoldDB" id="A0A7J7KDP3"/>
<evidence type="ECO:0000313" key="16">
    <source>
        <dbReference type="Proteomes" id="UP000593567"/>
    </source>
</evidence>
<dbReference type="InterPro" id="IPR001781">
    <property type="entry name" value="Znf_LIM"/>
</dbReference>
<dbReference type="CDD" id="cd00086">
    <property type="entry name" value="homeodomain"/>
    <property type="match status" value="1"/>
</dbReference>
<dbReference type="Pfam" id="PF00412">
    <property type="entry name" value="LIM"/>
    <property type="match status" value="2"/>
</dbReference>
<dbReference type="InterPro" id="IPR050453">
    <property type="entry name" value="LIM_Homeobox_TF"/>
</dbReference>
<gene>
    <name evidence="15" type="ORF">EB796_005649</name>
</gene>
<dbReference type="Gene3D" id="2.10.110.10">
    <property type="entry name" value="Cysteine Rich Protein"/>
    <property type="match status" value="2"/>
</dbReference>
<accession>A0A7J7KDP3</accession>
<keyword evidence="3" id="KW-0677">Repeat</keyword>
<dbReference type="PROSITE" id="PS50023">
    <property type="entry name" value="LIM_DOMAIN_2"/>
    <property type="match status" value="2"/>
</dbReference>
<keyword evidence="4 10" id="KW-0862">Zinc</keyword>
<proteinExistence type="predicted"/>
<feature type="compositionally biased region" description="Acidic residues" evidence="12">
    <location>
        <begin position="430"/>
        <end position="447"/>
    </location>
</feature>
<evidence type="ECO:0000256" key="1">
    <source>
        <dbReference type="ARBA" id="ARBA00004123"/>
    </source>
</evidence>
<dbReference type="GO" id="GO:0000977">
    <property type="term" value="F:RNA polymerase II transcription regulatory region sequence-specific DNA binding"/>
    <property type="evidence" value="ECO:0007669"/>
    <property type="project" value="TreeGrafter"/>
</dbReference>
<evidence type="ECO:0000256" key="9">
    <source>
        <dbReference type="PROSITE-ProRule" id="PRU00108"/>
    </source>
</evidence>
<dbReference type="SUPFAM" id="SSF57716">
    <property type="entry name" value="Glucocorticoid receptor-like (DNA-binding domain)"/>
    <property type="match status" value="2"/>
</dbReference>
<dbReference type="EMBL" id="VXIV02000790">
    <property type="protein sequence ID" value="KAF6036044.1"/>
    <property type="molecule type" value="Genomic_DNA"/>
</dbReference>
<keyword evidence="2 10" id="KW-0479">Metal-binding</keyword>
<dbReference type="Proteomes" id="UP000593567">
    <property type="component" value="Unassembled WGS sequence"/>
</dbReference>
<feature type="region of interest" description="Disordered" evidence="12">
    <location>
        <begin position="404"/>
        <end position="459"/>
    </location>
</feature>
<dbReference type="PROSITE" id="PS00027">
    <property type="entry name" value="HOMEOBOX_1"/>
    <property type="match status" value="1"/>
</dbReference>
<feature type="DNA-binding region" description="Homeobox" evidence="9">
    <location>
        <begin position="346"/>
        <end position="405"/>
    </location>
</feature>
<feature type="region of interest" description="Disordered" evidence="12">
    <location>
        <begin position="273"/>
        <end position="311"/>
    </location>
</feature>
<dbReference type="GO" id="GO:0030182">
    <property type="term" value="P:neuron differentiation"/>
    <property type="evidence" value="ECO:0007669"/>
    <property type="project" value="TreeGrafter"/>
</dbReference>
<evidence type="ECO:0000259" key="14">
    <source>
        <dbReference type="PROSITE" id="PS50071"/>
    </source>
</evidence>
<comment type="subcellular location">
    <subcellularLocation>
        <location evidence="1 9 11">Nucleus</location>
    </subcellularLocation>
</comment>
<keyword evidence="6 9" id="KW-0238">DNA-binding</keyword>
<evidence type="ECO:0000256" key="7">
    <source>
        <dbReference type="ARBA" id="ARBA00023155"/>
    </source>
</evidence>